<feature type="compositionally biased region" description="Polar residues" evidence="1">
    <location>
        <begin position="78"/>
        <end position="93"/>
    </location>
</feature>
<name>A0A078FIX5_BRANA</name>
<feature type="compositionally biased region" description="Basic and acidic residues" evidence="1">
    <location>
        <begin position="22"/>
        <end position="36"/>
    </location>
</feature>
<feature type="region of interest" description="Disordered" evidence="1">
    <location>
        <begin position="22"/>
        <end position="110"/>
    </location>
</feature>
<dbReference type="AlphaFoldDB" id="A0A078FIX5"/>
<evidence type="ECO:0000313" key="2">
    <source>
        <dbReference type="EMBL" id="CDY14390.1"/>
    </source>
</evidence>
<keyword evidence="3" id="KW-1185">Reference proteome</keyword>
<dbReference type="EMBL" id="LK032042">
    <property type="protein sequence ID" value="CDY14390.1"/>
    <property type="molecule type" value="Genomic_DNA"/>
</dbReference>
<dbReference type="OMA" id="MSYFEYA"/>
<organism evidence="2 3">
    <name type="scientific">Brassica napus</name>
    <name type="common">Rape</name>
    <dbReference type="NCBI Taxonomy" id="3708"/>
    <lineage>
        <taxon>Eukaryota</taxon>
        <taxon>Viridiplantae</taxon>
        <taxon>Streptophyta</taxon>
        <taxon>Embryophyta</taxon>
        <taxon>Tracheophyta</taxon>
        <taxon>Spermatophyta</taxon>
        <taxon>Magnoliopsida</taxon>
        <taxon>eudicotyledons</taxon>
        <taxon>Gunneridae</taxon>
        <taxon>Pentapetalae</taxon>
        <taxon>rosids</taxon>
        <taxon>malvids</taxon>
        <taxon>Brassicales</taxon>
        <taxon>Brassicaceae</taxon>
        <taxon>Brassiceae</taxon>
        <taxon>Brassica</taxon>
    </lineage>
</organism>
<proteinExistence type="predicted"/>
<dbReference type="Gramene" id="CDY14390">
    <property type="protein sequence ID" value="CDY14390"/>
    <property type="gene ID" value="GSBRNA2T00079036001"/>
</dbReference>
<evidence type="ECO:0000313" key="3">
    <source>
        <dbReference type="Proteomes" id="UP000028999"/>
    </source>
</evidence>
<gene>
    <name evidence="2" type="primary">BnaA10g06650D</name>
    <name evidence="2" type="ORF">GSBRNA2T00079036001</name>
</gene>
<reference evidence="2 3" key="1">
    <citation type="journal article" date="2014" name="Science">
        <title>Plant genetics. Early allopolyploid evolution in the post-Neolithic Brassica napus oilseed genome.</title>
        <authorList>
            <person name="Chalhoub B."/>
            <person name="Denoeud F."/>
            <person name="Liu S."/>
            <person name="Parkin I.A."/>
            <person name="Tang H."/>
            <person name="Wang X."/>
            <person name="Chiquet J."/>
            <person name="Belcram H."/>
            <person name="Tong C."/>
            <person name="Samans B."/>
            <person name="Correa M."/>
            <person name="Da Silva C."/>
            <person name="Just J."/>
            <person name="Falentin C."/>
            <person name="Koh C.S."/>
            <person name="Le Clainche I."/>
            <person name="Bernard M."/>
            <person name="Bento P."/>
            <person name="Noel B."/>
            <person name="Labadie K."/>
            <person name="Alberti A."/>
            <person name="Charles M."/>
            <person name="Arnaud D."/>
            <person name="Guo H."/>
            <person name="Daviaud C."/>
            <person name="Alamery S."/>
            <person name="Jabbari K."/>
            <person name="Zhao M."/>
            <person name="Edger P.P."/>
            <person name="Chelaifa H."/>
            <person name="Tack D."/>
            <person name="Lassalle G."/>
            <person name="Mestiri I."/>
            <person name="Schnel N."/>
            <person name="Le Paslier M.C."/>
            <person name="Fan G."/>
            <person name="Renault V."/>
            <person name="Bayer P.E."/>
            <person name="Golicz A.A."/>
            <person name="Manoli S."/>
            <person name="Lee T.H."/>
            <person name="Thi V.H."/>
            <person name="Chalabi S."/>
            <person name="Hu Q."/>
            <person name="Fan C."/>
            <person name="Tollenaere R."/>
            <person name="Lu Y."/>
            <person name="Battail C."/>
            <person name="Shen J."/>
            <person name="Sidebottom C.H."/>
            <person name="Wang X."/>
            <person name="Canaguier A."/>
            <person name="Chauveau A."/>
            <person name="Berard A."/>
            <person name="Deniot G."/>
            <person name="Guan M."/>
            <person name="Liu Z."/>
            <person name="Sun F."/>
            <person name="Lim Y.P."/>
            <person name="Lyons E."/>
            <person name="Town C.D."/>
            <person name="Bancroft I."/>
            <person name="Wang X."/>
            <person name="Meng J."/>
            <person name="Ma J."/>
            <person name="Pires J.C."/>
            <person name="King G.J."/>
            <person name="Brunel D."/>
            <person name="Delourme R."/>
            <person name="Renard M."/>
            <person name="Aury J.M."/>
            <person name="Adams K.L."/>
            <person name="Batley J."/>
            <person name="Snowdon R.J."/>
            <person name="Tost J."/>
            <person name="Edwards D."/>
            <person name="Zhou Y."/>
            <person name="Hua W."/>
            <person name="Sharpe A.G."/>
            <person name="Paterson A.H."/>
            <person name="Guan C."/>
            <person name="Wincker P."/>
        </authorList>
    </citation>
    <scope>NUCLEOTIDE SEQUENCE [LARGE SCALE GENOMIC DNA]</scope>
    <source>
        <strain evidence="3">cv. Darmor-bzh</strain>
    </source>
</reference>
<protein>
    <submittedName>
        <fullName evidence="2">BnaA10g06650D protein</fullName>
    </submittedName>
</protein>
<feature type="compositionally biased region" description="Polar residues" evidence="1">
    <location>
        <begin position="41"/>
        <end position="53"/>
    </location>
</feature>
<dbReference type="PaxDb" id="3708-A0A078FIX5"/>
<dbReference type="Proteomes" id="UP000028999">
    <property type="component" value="Unassembled WGS sequence"/>
</dbReference>
<sequence length="139" mass="15232">MSYFEYAYERYNEVKALAARAAGDKVYEKQSPDGDRVLQGTGRQLATPSSKGPVSSWRPRPARVRDRSPAGDPILQGSGLQLATPSCKGSVTSWRPRPVRDRSPAGDPVLQGTGRQLVIQSRDGLVAIGLWRPDRMLVL</sequence>
<evidence type="ECO:0000256" key="1">
    <source>
        <dbReference type="SAM" id="MobiDB-lite"/>
    </source>
</evidence>
<accession>A0A078FIX5</accession>